<feature type="compositionally biased region" description="Basic and acidic residues" evidence="1">
    <location>
        <begin position="188"/>
        <end position="205"/>
    </location>
</feature>
<feature type="compositionally biased region" description="Polar residues" evidence="1">
    <location>
        <begin position="244"/>
        <end position="272"/>
    </location>
</feature>
<gene>
    <name evidence="2" type="ORF">L484_009867</name>
</gene>
<proteinExistence type="predicted"/>
<reference evidence="3" key="1">
    <citation type="submission" date="2013-01" db="EMBL/GenBank/DDBJ databases">
        <title>Draft Genome Sequence of a Mulberry Tree, Morus notabilis C.K. Schneid.</title>
        <authorList>
            <person name="He N."/>
            <person name="Zhao S."/>
        </authorList>
    </citation>
    <scope>NUCLEOTIDE SEQUENCE</scope>
</reference>
<feature type="compositionally biased region" description="Low complexity" evidence="1">
    <location>
        <begin position="141"/>
        <end position="157"/>
    </location>
</feature>
<feature type="compositionally biased region" description="Polar residues" evidence="1">
    <location>
        <begin position="208"/>
        <end position="227"/>
    </location>
</feature>
<evidence type="ECO:0000313" key="2">
    <source>
        <dbReference type="EMBL" id="EXB56441.1"/>
    </source>
</evidence>
<protein>
    <submittedName>
        <fullName evidence="2">Uncharacterized protein</fullName>
    </submittedName>
</protein>
<feature type="region of interest" description="Disordered" evidence="1">
    <location>
        <begin position="17"/>
        <end position="291"/>
    </location>
</feature>
<feature type="compositionally biased region" description="Basic and acidic residues" evidence="1">
    <location>
        <begin position="234"/>
        <end position="243"/>
    </location>
</feature>
<dbReference type="InterPro" id="IPR012438">
    <property type="entry name" value="DUF1639"/>
</dbReference>
<dbReference type="PANTHER" id="PTHR33130:SF33">
    <property type="entry name" value="PUTATIVE (DUF1639)-RELATED"/>
    <property type="match status" value="1"/>
</dbReference>
<accession>W9RJA3</accession>
<sequence length="373" mass="41347">MMDCSFSLLFSLFPNTPSGDSQYQRVSPDCLPLSNGKKPNGVENAITSSSSSFEQQSKSFRFRSPSRTTTQDHHHSNHHQHTSTFDNNNNNNNNNHFHHESSLSPSPSPSPSHGGDILLQWGHKKRSRVSRTEIRALTDDSSSSSSAKQQQPQQALKPQRRVVGPTTAMPPPPPPPPPLLSSSSNGRARKDSSGSHPGRNLEDRSGVVNGSPSRNYAGNNRAASRSTAGGKRSPQPEKNERKNFSSGRSANDKPNGSSTPVRSNHNDSASLRTEQEGGATHANPAPKEEKVNVEMMEWPRIHIALSRKEKEDDFLVMKGTKLPQRPKKRAKNIDRALQYCFPGMWLSDLTRNRYEVREKKCVKKVTPALLLRL</sequence>
<feature type="compositionally biased region" description="Low complexity" evidence="1">
    <location>
        <begin position="82"/>
        <end position="95"/>
    </location>
</feature>
<dbReference type="eggNOG" id="ENOG502RYKY">
    <property type="taxonomic scope" value="Eukaryota"/>
</dbReference>
<evidence type="ECO:0000256" key="1">
    <source>
        <dbReference type="SAM" id="MobiDB-lite"/>
    </source>
</evidence>
<name>W9RJA3_9ROSA</name>
<evidence type="ECO:0000313" key="3">
    <source>
        <dbReference type="Proteomes" id="UP000030645"/>
    </source>
</evidence>
<dbReference type="EMBL" id="KE344289">
    <property type="protein sequence ID" value="EXB56441.1"/>
    <property type="molecule type" value="Genomic_DNA"/>
</dbReference>
<dbReference type="AlphaFoldDB" id="W9RJA3"/>
<keyword evidence="3" id="KW-1185">Reference proteome</keyword>
<dbReference type="Proteomes" id="UP000030645">
    <property type="component" value="Unassembled WGS sequence"/>
</dbReference>
<dbReference type="Pfam" id="PF07797">
    <property type="entry name" value="DUF1639"/>
    <property type="match status" value="1"/>
</dbReference>
<dbReference type="PANTHER" id="PTHR33130">
    <property type="entry name" value="PUTATIVE (DUF1639)-RELATED"/>
    <property type="match status" value="1"/>
</dbReference>
<feature type="compositionally biased region" description="Low complexity" evidence="1">
    <location>
        <begin position="48"/>
        <end position="63"/>
    </location>
</feature>
<organism evidence="2 3">
    <name type="scientific">Morus notabilis</name>
    <dbReference type="NCBI Taxonomy" id="981085"/>
    <lineage>
        <taxon>Eukaryota</taxon>
        <taxon>Viridiplantae</taxon>
        <taxon>Streptophyta</taxon>
        <taxon>Embryophyta</taxon>
        <taxon>Tracheophyta</taxon>
        <taxon>Spermatophyta</taxon>
        <taxon>Magnoliopsida</taxon>
        <taxon>eudicotyledons</taxon>
        <taxon>Gunneridae</taxon>
        <taxon>Pentapetalae</taxon>
        <taxon>rosids</taxon>
        <taxon>fabids</taxon>
        <taxon>Rosales</taxon>
        <taxon>Moraceae</taxon>
        <taxon>Moreae</taxon>
        <taxon>Morus</taxon>
    </lineage>
</organism>
<feature type="compositionally biased region" description="Pro residues" evidence="1">
    <location>
        <begin position="168"/>
        <end position="179"/>
    </location>
</feature>